<dbReference type="AlphaFoldDB" id="A0AAE0VTH9"/>
<reference evidence="1" key="2">
    <citation type="journal article" date="2021" name="Genome Biol. Evol.">
        <title>Developing a high-quality reference genome for a parasitic bivalve with doubly uniparental inheritance (Bivalvia: Unionida).</title>
        <authorList>
            <person name="Smith C.H."/>
        </authorList>
    </citation>
    <scope>NUCLEOTIDE SEQUENCE</scope>
    <source>
        <strain evidence="1">CHS0354</strain>
        <tissue evidence="1">Mantle</tissue>
    </source>
</reference>
<gene>
    <name evidence="1" type="ORF">CHS0354_043028</name>
</gene>
<evidence type="ECO:0000313" key="1">
    <source>
        <dbReference type="EMBL" id="KAK3589574.1"/>
    </source>
</evidence>
<dbReference type="Proteomes" id="UP001195483">
    <property type="component" value="Unassembled WGS sequence"/>
</dbReference>
<keyword evidence="2" id="KW-1185">Reference proteome</keyword>
<comment type="caution">
    <text evidence="1">The sequence shown here is derived from an EMBL/GenBank/DDBJ whole genome shotgun (WGS) entry which is preliminary data.</text>
</comment>
<protein>
    <submittedName>
        <fullName evidence="1">Uncharacterized protein</fullName>
    </submittedName>
</protein>
<sequence>MPGQLNQTVSVVTLYLNLPSQCRHIESQCTQWKRVCIMLLVVNADDFELLLVGLLSILSKLVHHGLIFFLQYILNVSISYMYTTYEIIIYSETLRQ</sequence>
<name>A0AAE0VTH9_9BIVA</name>
<organism evidence="1 2">
    <name type="scientific">Potamilus streckersoni</name>
    <dbReference type="NCBI Taxonomy" id="2493646"/>
    <lineage>
        <taxon>Eukaryota</taxon>
        <taxon>Metazoa</taxon>
        <taxon>Spiralia</taxon>
        <taxon>Lophotrochozoa</taxon>
        <taxon>Mollusca</taxon>
        <taxon>Bivalvia</taxon>
        <taxon>Autobranchia</taxon>
        <taxon>Heteroconchia</taxon>
        <taxon>Palaeoheterodonta</taxon>
        <taxon>Unionida</taxon>
        <taxon>Unionoidea</taxon>
        <taxon>Unionidae</taxon>
        <taxon>Ambleminae</taxon>
        <taxon>Lampsilini</taxon>
        <taxon>Potamilus</taxon>
    </lineage>
</organism>
<reference evidence="1" key="3">
    <citation type="submission" date="2023-05" db="EMBL/GenBank/DDBJ databases">
        <authorList>
            <person name="Smith C.H."/>
        </authorList>
    </citation>
    <scope>NUCLEOTIDE SEQUENCE</scope>
    <source>
        <strain evidence="1">CHS0354</strain>
        <tissue evidence="1">Mantle</tissue>
    </source>
</reference>
<proteinExistence type="predicted"/>
<reference evidence="1" key="1">
    <citation type="journal article" date="2021" name="Genome Biol. Evol.">
        <title>A High-Quality Reference Genome for a Parasitic Bivalve with Doubly Uniparental Inheritance (Bivalvia: Unionida).</title>
        <authorList>
            <person name="Smith C.H."/>
        </authorList>
    </citation>
    <scope>NUCLEOTIDE SEQUENCE</scope>
    <source>
        <strain evidence="1">CHS0354</strain>
    </source>
</reference>
<dbReference type="EMBL" id="JAEAOA010002360">
    <property type="protein sequence ID" value="KAK3589574.1"/>
    <property type="molecule type" value="Genomic_DNA"/>
</dbReference>
<evidence type="ECO:0000313" key="2">
    <source>
        <dbReference type="Proteomes" id="UP001195483"/>
    </source>
</evidence>
<accession>A0AAE0VTH9</accession>